<name>A0A645J209_9ZZZZ</name>
<reference evidence="1" key="1">
    <citation type="submission" date="2019-08" db="EMBL/GenBank/DDBJ databases">
        <authorList>
            <person name="Kucharzyk K."/>
            <person name="Murdoch R.W."/>
            <person name="Higgins S."/>
            <person name="Loffler F."/>
        </authorList>
    </citation>
    <scope>NUCLEOTIDE SEQUENCE</scope>
</reference>
<dbReference type="EMBL" id="VSSQ01129050">
    <property type="protein sequence ID" value="MPN57486.1"/>
    <property type="molecule type" value="Genomic_DNA"/>
</dbReference>
<dbReference type="AlphaFoldDB" id="A0A645J209"/>
<gene>
    <name evidence="1" type="ORF">SDC9_205180</name>
</gene>
<proteinExistence type="predicted"/>
<sequence>MLQGRIYAIALKDSQVSYSPCFLRQYVGSISAAVHRKGYGGPYQSIGKRALGEHGTNDRKEMVYVF</sequence>
<organism evidence="1">
    <name type="scientific">bioreactor metagenome</name>
    <dbReference type="NCBI Taxonomy" id="1076179"/>
    <lineage>
        <taxon>unclassified sequences</taxon>
        <taxon>metagenomes</taxon>
        <taxon>ecological metagenomes</taxon>
    </lineage>
</organism>
<protein>
    <submittedName>
        <fullName evidence="1">Uncharacterized protein</fullName>
    </submittedName>
</protein>
<comment type="caution">
    <text evidence="1">The sequence shown here is derived from an EMBL/GenBank/DDBJ whole genome shotgun (WGS) entry which is preliminary data.</text>
</comment>
<evidence type="ECO:0000313" key="1">
    <source>
        <dbReference type="EMBL" id="MPN57486.1"/>
    </source>
</evidence>
<accession>A0A645J209</accession>